<proteinExistence type="predicted"/>
<dbReference type="OrthoDB" id="2421246at2759"/>
<dbReference type="AlphaFoldDB" id="A0A8H3LP19"/>
<dbReference type="EMBL" id="BLAL01000193">
    <property type="protein sequence ID" value="GES89966.1"/>
    <property type="molecule type" value="Genomic_DNA"/>
</dbReference>
<sequence>MYVKCSRLYCSQQKKIDDEIKLWRKSNNGMFWVHNVLKLEKDQFGIVGVQVAGNRTYNALAFMDDITLIGGTKEKAETLLDICHSFYKINDIVLFPNLYEFLQEEKKNDVNINKYFWIIIQKFENVPPFVQRKYITTVNESGTENVNLCKRVFPVIAIIGIGSTLVPIAQDLKVLSDEIKKLRPI</sequence>
<gene>
    <name evidence="1" type="ORF">RCL2_001682800</name>
</gene>
<reference evidence="1" key="1">
    <citation type="submission" date="2019-10" db="EMBL/GenBank/DDBJ databases">
        <title>Conservation and host-specific expression of non-tandemly repeated heterogenous ribosome RNA gene in arbuscular mycorrhizal fungi.</title>
        <authorList>
            <person name="Maeda T."/>
            <person name="Kobayashi Y."/>
            <person name="Nakagawa T."/>
            <person name="Ezawa T."/>
            <person name="Yamaguchi K."/>
            <person name="Bino T."/>
            <person name="Nishimoto Y."/>
            <person name="Shigenobu S."/>
            <person name="Kawaguchi M."/>
        </authorList>
    </citation>
    <scope>NUCLEOTIDE SEQUENCE</scope>
    <source>
        <strain evidence="1">HR1</strain>
    </source>
</reference>
<comment type="caution">
    <text evidence="1">The sequence shown here is derived from an EMBL/GenBank/DDBJ whole genome shotgun (WGS) entry which is preliminary data.</text>
</comment>
<dbReference type="Proteomes" id="UP000615446">
    <property type="component" value="Unassembled WGS sequence"/>
</dbReference>
<evidence type="ECO:0000313" key="2">
    <source>
        <dbReference type="Proteomes" id="UP000615446"/>
    </source>
</evidence>
<organism evidence="1 2">
    <name type="scientific">Rhizophagus clarus</name>
    <dbReference type="NCBI Taxonomy" id="94130"/>
    <lineage>
        <taxon>Eukaryota</taxon>
        <taxon>Fungi</taxon>
        <taxon>Fungi incertae sedis</taxon>
        <taxon>Mucoromycota</taxon>
        <taxon>Glomeromycotina</taxon>
        <taxon>Glomeromycetes</taxon>
        <taxon>Glomerales</taxon>
        <taxon>Glomeraceae</taxon>
        <taxon>Rhizophagus</taxon>
    </lineage>
</organism>
<protein>
    <submittedName>
        <fullName evidence="1">Uncharacterized protein</fullName>
    </submittedName>
</protein>
<evidence type="ECO:0000313" key="1">
    <source>
        <dbReference type="EMBL" id="GES89966.1"/>
    </source>
</evidence>
<name>A0A8H3LP19_9GLOM</name>
<accession>A0A8H3LP19</accession>